<protein>
    <recommendedName>
        <fullName evidence="6">Flagellar secretion chaperone FliS</fullName>
    </recommendedName>
</protein>
<evidence type="ECO:0000256" key="3">
    <source>
        <dbReference type="ARBA" id="ARBA00022490"/>
    </source>
</evidence>
<keyword evidence="5" id="KW-0143">Chaperone</keyword>
<sequence>MGAYASRIGRDPEATYRQIDAAGRTGEADPHALVQVLYEELVRALRVTAWAAEHRQLRVRSEKATRSIAILFALESGLDFERGGEVSKTLARLYQGARQTVINASLGHDPAPFVEVADNIEEIAEAWRQVRGG</sequence>
<proteinExistence type="inferred from homology"/>
<keyword evidence="3 6" id="KW-0963">Cytoplasm</keyword>
<keyword evidence="7" id="KW-0966">Cell projection</keyword>
<evidence type="ECO:0000313" key="7">
    <source>
        <dbReference type="EMBL" id="RIA44528.1"/>
    </source>
</evidence>
<dbReference type="GO" id="GO:0005829">
    <property type="term" value="C:cytosol"/>
    <property type="evidence" value="ECO:0007669"/>
    <property type="project" value="UniProtKB-SubCell"/>
</dbReference>
<dbReference type="EMBL" id="QXDC01000003">
    <property type="protein sequence ID" value="RIA44528.1"/>
    <property type="molecule type" value="Genomic_DNA"/>
</dbReference>
<dbReference type="OrthoDB" id="7355300at2"/>
<evidence type="ECO:0000256" key="5">
    <source>
        <dbReference type="ARBA" id="ARBA00023186"/>
    </source>
</evidence>
<name>A0A397P6N7_9SPHN</name>
<comment type="similarity">
    <text evidence="2 6">Belongs to the FliS family.</text>
</comment>
<evidence type="ECO:0000256" key="2">
    <source>
        <dbReference type="ARBA" id="ARBA00008787"/>
    </source>
</evidence>
<comment type="subcellular location">
    <subcellularLocation>
        <location evidence="1 6">Cytoplasm</location>
        <location evidence="1 6">Cytosol</location>
    </subcellularLocation>
</comment>
<dbReference type="Pfam" id="PF02561">
    <property type="entry name" value="FliS"/>
    <property type="match status" value="1"/>
</dbReference>
<dbReference type="RefSeq" id="WP_119036172.1">
    <property type="nucleotide sequence ID" value="NZ_QXDC01000003.1"/>
</dbReference>
<dbReference type="InterPro" id="IPR003713">
    <property type="entry name" value="FliS"/>
</dbReference>
<dbReference type="Proteomes" id="UP000266568">
    <property type="component" value="Unassembled WGS sequence"/>
</dbReference>
<evidence type="ECO:0000256" key="1">
    <source>
        <dbReference type="ARBA" id="ARBA00004514"/>
    </source>
</evidence>
<dbReference type="PANTHER" id="PTHR34773">
    <property type="entry name" value="FLAGELLAR SECRETION CHAPERONE FLIS"/>
    <property type="match status" value="1"/>
</dbReference>
<evidence type="ECO:0000256" key="6">
    <source>
        <dbReference type="PIRNR" id="PIRNR039090"/>
    </source>
</evidence>
<evidence type="ECO:0000256" key="4">
    <source>
        <dbReference type="ARBA" id="ARBA00022795"/>
    </source>
</evidence>
<dbReference type="AlphaFoldDB" id="A0A397P6N7"/>
<reference evidence="7 8" key="1">
    <citation type="submission" date="2018-08" db="EMBL/GenBank/DDBJ databases">
        <title>Genomic Encyclopedia of Type Strains, Phase IV (KMG-IV): sequencing the most valuable type-strain genomes for metagenomic binning, comparative biology and taxonomic classification.</title>
        <authorList>
            <person name="Goeker M."/>
        </authorList>
    </citation>
    <scope>NUCLEOTIDE SEQUENCE [LARGE SCALE GENOMIC DNA]</scope>
    <source>
        <strain evidence="7 8">DSM 25527</strain>
    </source>
</reference>
<gene>
    <name evidence="7" type="ORF">DFR49_2773</name>
</gene>
<dbReference type="PANTHER" id="PTHR34773:SF1">
    <property type="entry name" value="FLAGELLAR SECRETION CHAPERONE FLIS"/>
    <property type="match status" value="1"/>
</dbReference>
<dbReference type="CDD" id="cd16098">
    <property type="entry name" value="FliS"/>
    <property type="match status" value="1"/>
</dbReference>
<keyword evidence="8" id="KW-1185">Reference proteome</keyword>
<keyword evidence="7" id="KW-0282">Flagellum</keyword>
<evidence type="ECO:0000313" key="8">
    <source>
        <dbReference type="Proteomes" id="UP000266568"/>
    </source>
</evidence>
<keyword evidence="4 6" id="KW-1005">Bacterial flagellum biogenesis</keyword>
<accession>A0A397P6N7</accession>
<keyword evidence="7" id="KW-0969">Cilium</keyword>
<dbReference type="SUPFAM" id="SSF101116">
    <property type="entry name" value="Flagellar export chaperone FliS"/>
    <property type="match status" value="1"/>
</dbReference>
<dbReference type="GO" id="GO:0071973">
    <property type="term" value="P:bacterial-type flagellum-dependent cell motility"/>
    <property type="evidence" value="ECO:0007669"/>
    <property type="project" value="TreeGrafter"/>
</dbReference>
<dbReference type="Gene3D" id="1.20.120.340">
    <property type="entry name" value="Flagellar protein FliS"/>
    <property type="match status" value="1"/>
</dbReference>
<dbReference type="PIRSF" id="PIRSF039090">
    <property type="entry name" value="Flis"/>
    <property type="match status" value="1"/>
</dbReference>
<dbReference type="InterPro" id="IPR036584">
    <property type="entry name" value="FliS_sf"/>
</dbReference>
<comment type="caution">
    <text evidence="7">The sequence shown here is derived from an EMBL/GenBank/DDBJ whole genome shotgun (WGS) entry which is preliminary data.</text>
</comment>
<dbReference type="GO" id="GO:0044780">
    <property type="term" value="P:bacterial-type flagellum assembly"/>
    <property type="evidence" value="ECO:0007669"/>
    <property type="project" value="InterPro"/>
</dbReference>
<organism evidence="7 8">
    <name type="scientific">Hephaestia caeni</name>
    <dbReference type="NCBI Taxonomy" id="645617"/>
    <lineage>
        <taxon>Bacteria</taxon>
        <taxon>Pseudomonadati</taxon>
        <taxon>Pseudomonadota</taxon>
        <taxon>Alphaproteobacteria</taxon>
        <taxon>Sphingomonadales</taxon>
        <taxon>Sphingomonadaceae</taxon>
        <taxon>Hephaestia</taxon>
    </lineage>
</organism>